<reference evidence="4" key="1">
    <citation type="journal article" date="2021" name="Nat. Commun.">
        <title>Genetic determinants of endophytism in the Arabidopsis root mycobiome.</title>
        <authorList>
            <person name="Mesny F."/>
            <person name="Miyauchi S."/>
            <person name="Thiergart T."/>
            <person name="Pickel B."/>
            <person name="Atanasova L."/>
            <person name="Karlsson M."/>
            <person name="Huettel B."/>
            <person name="Barry K.W."/>
            <person name="Haridas S."/>
            <person name="Chen C."/>
            <person name="Bauer D."/>
            <person name="Andreopoulos W."/>
            <person name="Pangilinan J."/>
            <person name="LaButti K."/>
            <person name="Riley R."/>
            <person name="Lipzen A."/>
            <person name="Clum A."/>
            <person name="Drula E."/>
            <person name="Henrissat B."/>
            <person name="Kohler A."/>
            <person name="Grigoriev I.V."/>
            <person name="Martin F.M."/>
            <person name="Hacquard S."/>
        </authorList>
    </citation>
    <scope>NUCLEOTIDE SEQUENCE</scope>
    <source>
        <strain evidence="4">MPI-CAGE-AT-0021</strain>
    </source>
</reference>
<feature type="compositionally biased region" description="Basic residues" evidence="3">
    <location>
        <begin position="112"/>
        <end position="121"/>
    </location>
</feature>
<evidence type="ECO:0000313" key="5">
    <source>
        <dbReference type="Proteomes" id="UP000717696"/>
    </source>
</evidence>
<protein>
    <submittedName>
        <fullName evidence="4">Uncharacterized protein</fullName>
    </submittedName>
</protein>
<dbReference type="OrthoDB" id="5099826at2759"/>
<gene>
    <name evidence="4" type="ORF">B0J13DRAFT_603100</name>
</gene>
<dbReference type="EMBL" id="JAGMUU010000003">
    <property type="protein sequence ID" value="KAH7157319.1"/>
    <property type="molecule type" value="Genomic_DNA"/>
</dbReference>
<feature type="region of interest" description="Disordered" evidence="3">
    <location>
        <begin position="112"/>
        <end position="149"/>
    </location>
</feature>
<accession>A0A9P9FAU2</accession>
<keyword evidence="2" id="KW-0378">Hydrolase</keyword>
<organism evidence="4 5">
    <name type="scientific">Dactylonectria estremocensis</name>
    <dbReference type="NCBI Taxonomy" id="1079267"/>
    <lineage>
        <taxon>Eukaryota</taxon>
        <taxon>Fungi</taxon>
        <taxon>Dikarya</taxon>
        <taxon>Ascomycota</taxon>
        <taxon>Pezizomycotina</taxon>
        <taxon>Sordariomycetes</taxon>
        <taxon>Hypocreomycetidae</taxon>
        <taxon>Hypocreales</taxon>
        <taxon>Nectriaceae</taxon>
        <taxon>Dactylonectria</taxon>
    </lineage>
</organism>
<feature type="region of interest" description="Disordered" evidence="3">
    <location>
        <begin position="1"/>
        <end position="29"/>
    </location>
</feature>
<evidence type="ECO:0000256" key="1">
    <source>
        <dbReference type="ARBA" id="ARBA00022722"/>
    </source>
</evidence>
<evidence type="ECO:0000256" key="2">
    <source>
        <dbReference type="ARBA" id="ARBA00022801"/>
    </source>
</evidence>
<dbReference type="GO" id="GO:0004540">
    <property type="term" value="F:RNA nuclease activity"/>
    <property type="evidence" value="ECO:0007669"/>
    <property type="project" value="InterPro"/>
</dbReference>
<dbReference type="AlphaFoldDB" id="A0A9P9FAU2"/>
<evidence type="ECO:0000313" key="4">
    <source>
        <dbReference type="EMBL" id="KAH7157319.1"/>
    </source>
</evidence>
<feature type="compositionally biased region" description="Low complexity" evidence="3">
    <location>
        <begin position="133"/>
        <end position="149"/>
    </location>
</feature>
<comment type="caution">
    <text evidence="4">The sequence shown here is derived from an EMBL/GenBank/DDBJ whole genome shotgun (WGS) entry which is preliminary data.</text>
</comment>
<dbReference type="SUPFAM" id="SSF53933">
    <property type="entry name" value="Microbial ribonucleases"/>
    <property type="match status" value="1"/>
</dbReference>
<name>A0A9P9FAU2_9HYPO</name>
<dbReference type="Proteomes" id="UP000717696">
    <property type="component" value="Unassembled WGS sequence"/>
</dbReference>
<dbReference type="GO" id="GO:0016787">
    <property type="term" value="F:hydrolase activity"/>
    <property type="evidence" value="ECO:0007669"/>
    <property type="project" value="UniProtKB-KW"/>
</dbReference>
<sequence length="228" mass="25559">MSSLSIPDDQMSHMSVSDDDDGYSSDCSHYSLPDLEDDEWLRHIPASRSLSLGPSTRDPFTRGPFTTKKNDRFRYGNPGPARVVVSPSEPEGHDVVYHPNRDSLNFLQAKYRPRGYRRIRKGPPTAKTPPKSPSTSSLPTPVSSPMSSPTLVALPSPRYYSTYFAPTTYPCPPQPQSPGCVPYQQYHNYPTSSNYWTSPYTQNPTMSSMLQPVLEFYPVPVNIGQCLY</sequence>
<proteinExistence type="predicted"/>
<keyword evidence="1" id="KW-0540">Nuclease</keyword>
<dbReference type="InterPro" id="IPR016191">
    <property type="entry name" value="Ribonuclease/ribotoxin"/>
</dbReference>
<feature type="region of interest" description="Disordered" evidence="3">
    <location>
        <begin position="46"/>
        <end position="97"/>
    </location>
</feature>
<evidence type="ECO:0000256" key="3">
    <source>
        <dbReference type="SAM" id="MobiDB-lite"/>
    </source>
</evidence>
<dbReference type="GO" id="GO:0003723">
    <property type="term" value="F:RNA binding"/>
    <property type="evidence" value="ECO:0007669"/>
    <property type="project" value="InterPro"/>
</dbReference>
<keyword evidence="5" id="KW-1185">Reference proteome</keyword>